<keyword evidence="1" id="KW-0812">Transmembrane</keyword>
<reference evidence="2" key="1">
    <citation type="submission" date="2021-09" db="EMBL/GenBank/DDBJ databases">
        <authorList>
            <consortium name="AG Swart"/>
            <person name="Singh M."/>
            <person name="Singh A."/>
            <person name="Seah K."/>
            <person name="Emmerich C."/>
        </authorList>
    </citation>
    <scope>NUCLEOTIDE SEQUENCE</scope>
    <source>
        <strain evidence="2">ATCC30299</strain>
    </source>
</reference>
<name>A0AAU9K893_9CILI</name>
<evidence type="ECO:0000313" key="3">
    <source>
        <dbReference type="Proteomes" id="UP001162131"/>
    </source>
</evidence>
<evidence type="ECO:0000256" key="1">
    <source>
        <dbReference type="SAM" id="Phobius"/>
    </source>
</evidence>
<accession>A0AAU9K893</accession>
<keyword evidence="1" id="KW-0472">Membrane</keyword>
<evidence type="ECO:0000313" key="2">
    <source>
        <dbReference type="EMBL" id="CAG9334217.1"/>
    </source>
</evidence>
<comment type="caution">
    <text evidence="2">The sequence shown here is derived from an EMBL/GenBank/DDBJ whole genome shotgun (WGS) entry which is preliminary data.</text>
</comment>
<organism evidence="2 3">
    <name type="scientific">Blepharisma stoltei</name>
    <dbReference type="NCBI Taxonomy" id="1481888"/>
    <lineage>
        <taxon>Eukaryota</taxon>
        <taxon>Sar</taxon>
        <taxon>Alveolata</taxon>
        <taxon>Ciliophora</taxon>
        <taxon>Postciliodesmatophora</taxon>
        <taxon>Heterotrichea</taxon>
        <taxon>Heterotrichida</taxon>
        <taxon>Blepharismidae</taxon>
        <taxon>Blepharisma</taxon>
    </lineage>
</organism>
<keyword evidence="3" id="KW-1185">Reference proteome</keyword>
<feature type="transmembrane region" description="Helical" evidence="1">
    <location>
        <begin position="115"/>
        <end position="141"/>
    </location>
</feature>
<dbReference type="EMBL" id="CAJZBQ010000058">
    <property type="protein sequence ID" value="CAG9334217.1"/>
    <property type="molecule type" value="Genomic_DNA"/>
</dbReference>
<dbReference type="AlphaFoldDB" id="A0AAU9K893"/>
<gene>
    <name evidence="2" type="ORF">BSTOLATCC_MIC60837</name>
</gene>
<keyword evidence="1" id="KW-1133">Transmembrane helix</keyword>
<dbReference type="Proteomes" id="UP001162131">
    <property type="component" value="Unassembled WGS sequence"/>
</dbReference>
<proteinExistence type="predicted"/>
<sequence>MRFTSIGKKIIAINSLAFGFGALENYLYYDFLPSLIKQNFKSTTLLDKPEYADQVLIVLDDHKFVFNHRGGSQAAESVIIDTFTNNKMMRRAIALQWICTVTCSIGFLKHRKRFGLFAGASILGCGLFLCPILMSGFRLYFLSELVSENNEEVWENLNEARFAQRMEEFTSLWFLGPRFAGLGLVAISTAYFTPFLGFLLGMLTLATNIHMKNF</sequence>
<protein>
    <submittedName>
        <fullName evidence="2">Uncharacterized protein</fullName>
    </submittedName>
</protein>
<feature type="transmembrane region" description="Helical" evidence="1">
    <location>
        <begin position="179"/>
        <end position="206"/>
    </location>
</feature>